<name>A0ACB9DRQ3_CICIN</name>
<proteinExistence type="predicted"/>
<protein>
    <submittedName>
        <fullName evidence="1">Uncharacterized protein</fullName>
    </submittedName>
</protein>
<dbReference type="EMBL" id="CM042012">
    <property type="protein sequence ID" value="KAI3749369.1"/>
    <property type="molecule type" value="Genomic_DNA"/>
</dbReference>
<reference evidence="1 2" key="2">
    <citation type="journal article" date="2022" name="Mol. Ecol. Resour.">
        <title>The genomes of chicory, endive, great burdock and yacon provide insights into Asteraceae paleo-polyploidization history and plant inulin production.</title>
        <authorList>
            <person name="Fan W."/>
            <person name="Wang S."/>
            <person name="Wang H."/>
            <person name="Wang A."/>
            <person name="Jiang F."/>
            <person name="Liu H."/>
            <person name="Zhao H."/>
            <person name="Xu D."/>
            <person name="Zhang Y."/>
        </authorList>
    </citation>
    <scope>NUCLEOTIDE SEQUENCE [LARGE SCALE GENOMIC DNA]</scope>
    <source>
        <strain evidence="2">cv. Punajuju</strain>
        <tissue evidence="1">Leaves</tissue>
    </source>
</reference>
<dbReference type="Proteomes" id="UP001055811">
    <property type="component" value="Linkage Group LG04"/>
</dbReference>
<evidence type="ECO:0000313" key="2">
    <source>
        <dbReference type="Proteomes" id="UP001055811"/>
    </source>
</evidence>
<accession>A0ACB9DRQ3</accession>
<gene>
    <name evidence="1" type="ORF">L2E82_19979</name>
</gene>
<organism evidence="1 2">
    <name type="scientific">Cichorium intybus</name>
    <name type="common">Chicory</name>
    <dbReference type="NCBI Taxonomy" id="13427"/>
    <lineage>
        <taxon>Eukaryota</taxon>
        <taxon>Viridiplantae</taxon>
        <taxon>Streptophyta</taxon>
        <taxon>Embryophyta</taxon>
        <taxon>Tracheophyta</taxon>
        <taxon>Spermatophyta</taxon>
        <taxon>Magnoliopsida</taxon>
        <taxon>eudicotyledons</taxon>
        <taxon>Gunneridae</taxon>
        <taxon>Pentapetalae</taxon>
        <taxon>asterids</taxon>
        <taxon>campanulids</taxon>
        <taxon>Asterales</taxon>
        <taxon>Asteraceae</taxon>
        <taxon>Cichorioideae</taxon>
        <taxon>Cichorieae</taxon>
        <taxon>Cichoriinae</taxon>
        <taxon>Cichorium</taxon>
    </lineage>
</organism>
<reference evidence="2" key="1">
    <citation type="journal article" date="2022" name="Mol. Ecol. Resour.">
        <title>The genomes of chicory, endive, great burdock and yacon provide insights into Asteraceae palaeo-polyploidization history and plant inulin production.</title>
        <authorList>
            <person name="Fan W."/>
            <person name="Wang S."/>
            <person name="Wang H."/>
            <person name="Wang A."/>
            <person name="Jiang F."/>
            <person name="Liu H."/>
            <person name="Zhao H."/>
            <person name="Xu D."/>
            <person name="Zhang Y."/>
        </authorList>
    </citation>
    <scope>NUCLEOTIDE SEQUENCE [LARGE SCALE GENOMIC DNA]</scope>
    <source>
        <strain evidence="2">cv. Punajuju</strain>
    </source>
</reference>
<sequence length="420" mass="46802">MSTEIDNVHISISNQTSSSYTNKKKPHFFSTLFFHIPKNCEHDMKNLIHSFKVGFALLLVSLVYILDPLFEQVGKNALWAIMTVEVIFEFFAGATLSKGLLRGIGTLLGGGLACLASNLARDLGKIGYSIFVGGLIFIFGAMATYCRFIPSIHRRYDYGVTIFILSFNLVTASSLRGQQVMELAYQRLSAVAMGFSVCIFISLLIYPMWATDELHRFTSFKFKELATCIEECVDGYLVVGEKESHPIIHVSSCKSVLDSKSTDESLVNFARWEPSHGRFWCCNPWEKHQQITDLLRELASNVLSLQGCLKSTFQPSTMMREAIKEPCKTVGLTIGLIMRELGEIIMKKKMGNVETVMVPELQSIKLKLIGLSTSNLGAIESVEDLAIANFLFLVIKMVDKVEVLAKEVEALGKVAGFQTK</sequence>
<evidence type="ECO:0000313" key="1">
    <source>
        <dbReference type="EMBL" id="KAI3749369.1"/>
    </source>
</evidence>
<keyword evidence="2" id="KW-1185">Reference proteome</keyword>
<comment type="caution">
    <text evidence="1">The sequence shown here is derived from an EMBL/GenBank/DDBJ whole genome shotgun (WGS) entry which is preliminary data.</text>
</comment>